<keyword evidence="6" id="KW-1185">Reference proteome</keyword>
<dbReference type="InterPro" id="IPR027636">
    <property type="entry name" value="Glucan-bd_rpt"/>
</dbReference>
<proteinExistence type="predicted"/>
<feature type="compositionally biased region" description="Low complexity" evidence="3">
    <location>
        <begin position="60"/>
        <end position="78"/>
    </location>
</feature>
<dbReference type="PROSITE" id="PS51170">
    <property type="entry name" value="CW"/>
    <property type="match status" value="1"/>
</dbReference>
<sequence length="556" mass="61680">MKNLRFSPWHYAKKYFVGLSCVTVLAAASFIAKPVLADTVETEPTNTSEILMTTNQSQPSTDVETVTPPTTETSLNTLKTELGSQASNGTSEDTVPQAVSSNSEVPATSSADSYTGGDNVSVSAKNNLVTSESKGYHSDEQGNWYYADGNGNKLTGAQIIDSVKVYFDENGIQVKGNFAPDGHYYDKDSGAMLTKRYVEVAGNWYYVNDKGDKLIGTQTVDSVKVYFDENGIQVKGNFAPDGHYYDKDSGAMLTKRYVEVAGNWYYVDGNGNKLIGAQTVDSVKVYFDENGVQVKGAFAPAKESIFSPDRHYYDKDSGALVTNRYVEVDGNWYYVDENGRMLTGYHTIDGVEVYFSEYDGHQAKGEFSGNGDTGDFYDWDSGARITGKEGTPKFIKTRSGHWYYLNEKGNKVTSIQIIDGNIYYFGLPTKKYYYGMQSRGELVYAYYSDFIPNSSHIYYTDPETGAAWKNRYVDWEGSRYYMGPEGYALIGEAVVNGQTVYFHRDGKQARGELITENGVTRYYAPDSGVRVRNTKLTIDGVTYSFNADGDGTIISD</sequence>
<dbReference type="Pfam" id="PF01473">
    <property type="entry name" value="Choline_bind_1"/>
    <property type="match status" value="1"/>
</dbReference>
<dbReference type="Proteomes" id="UP000254082">
    <property type="component" value="Unassembled WGS sequence"/>
</dbReference>
<accession>A0A380JAU5</accession>
<feature type="signal peptide" evidence="4">
    <location>
        <begin position="1"/>
        <end position="37"/>
    </location>
</feature>
<evidence type="ECO:0000256" key="1">
    <source>
        <dbReference type="ARBA" id="ARBA00022737"/>
    </source>
</evidence>
<evidence type="ECO:0000256" key="2">
    <source>
        <dbReference type="PROSITE-ProRule" id="PRU00591"/>
    </source>
</evidence>
<dbReference type="AlphaFoldDB" id="A0A380JAU5"/>
<dbReference type="NCBIfam" id="TIGR04035">
    <property type="entry name" value="glucan_65_rpt"/>
    <property type="match status" value="5"/>
</dbReference>
<keyword evidence="4" id="KW-0732">Signal</keyword>
<reference evidence="5 6" key="1">
    <citation type="submission" date="2018-06" db="EMBL/GenBank/DDBJ databases">
        <authorList>
            <consortium name="Pathogen Informatics"/>
            <person name="Doyle S."/>
        </authorList>
    </citation>
    <scope>NUCLEOTIDE SEQUENCE [LARGE SCALE GENOMIC DNA]</scope>
    <source>
        <strain evidence="6">NCTC 11391</strain>
    </source>
</reference>
<feature type="compositionally biased region" description="Polar residues" evidence="3">
    <location>
        <begin position="49"/>
        <end position="59"/>
    </location>
</feature>
<keyword evidence="5" id="KW-0808">Transferase</keyword>
<dbReference type="GO" id="GO:0047849">
    <property type="term" value="F:dextransucrase activity"/>
    <property type="evidence" value="ECO:0007669"/>
    <property type="project" value="UniProtKB-EC"/>
</dbReference>
<keyword evidence="5" id="KW-0328">Glycosyltransferase</keyword>
<dbReference type="Gene3D" id="2.10.270.20">
    <property type="match status" value="1"/>
</dbReference>
<dbReference type="Gene3D" id="2.10.270.10">
    <property type="entry name" value="Cholin Binding"/>
    <property type="match status" value="4"/>
</dbReference>
<gene>
    <name evidence="5" type="primary">gtfC_1</name>
    <name evidence="5" type="ORF">NCTC11391_00064</name>
</gene>
<dbReference type="EC" id="2.4.1.5" evidence="5"/>
<name>A0A380JAU5_STRDO</name>
<feature type="chain" id="PRO_5017069796" evidence="4">
    <location>
        <begin position="38"/>
        <end position="556"/>
    </location>
</feature>
<dbReference type="Pfam" id="PF19127">
    <property type="entry name" value="Choline_bind_3"/>
    <property type="match status" value="4"/>
</dbReference>
<evidence type="ECO:0000313" key="6">
    <source>
        <dbReference type="Proteomes" id="UP000254082"/>
    </source>
</evidence>
<feature type="compositionally biased region" description="Polar residues" evidence="3">
    <location>
        <begin position="82"/>
        <end position="121"/>
    </location>
</feature>
<dbReference type="InterPro" id="IPR018337">
    <property type="entry name" value="Cell_wall/Cho-bd_repeat"/>
</dbReference>
<dbReference type="SUPFAM" id="SSF69360">
    <property type="entry name" value="Cell wall binding repeat"/>
    <property type="match status" value="3"/>
</dbReference>
<evidence type="ECO:0000256" key="4">
    <source>
        <dbReference type="SAM" id="SignalP"/>
    </source>
</evidence>
<feature type="region of interest" description="Disordered" evidence="3">
    <location>
        <begin position="49"/>
        <end position="121"/>
    </location>
</feature>
<protein>
    <submittedName>
        <fullName evidence="5">Glucosyltransferase-I</fullName>
        <ecNumber evidence="5">2.4.1.5</ecNumber>
    </submittedName>
</protein>
<organism evidence="5 6">
    <name type="scientific">Streptococcus downei MFe28</name>
    <dbReference type="NCBI Taxonomy" id="764290"/>
    <lineage>
        <taxon>Bacteria</taxon>
        <taxon>Bacillati</taxon>
        <taxon>Bacillota</taxon>
        <taxon>Bacilli</taxon>
        <taxon>Lactobacillales</taxon>
        <taxon>Streptococcaceae</taxon>
        <taxon>Streptococcus</taxon>
    </lineage>
</organism>
<evidence type="ECO:0000313" key="5">
    <source>
        <dbReference type="EMBL" id="SUN35092.1"/>
    </source>
</evidence>
<feature type="repeat" description="Cell wall-binding" evidence="2">
    <location>
        <begin position="322"/>
        <end position="341"/>
    </location>
</feature>
<dbReference type="EMBL" id="UHFA01000002">
    <property type="protein sequence ID" value="SUN35092.1"/>
    <property type="molecule type" value="Genomic_DNA"/>
</dbReference>
<evidence type="ECO:0000256" key="3">
    <source>
        <dbReference type="SAM" id="MobiDB-lite"/>
    </source>
</evidence>
<keyword evidence="1" id="KW-0677">Repeat</keyword>